<organism evidence="2 3">
    <name type="scientific">Kibdelosporangium aridum</name>
    <dbReference type="NCBI Taxonomy" id="2030"/>
    <lineage>
        <taxon>Bacteria</taxon>
        <taxon>Bacillati</taxon>
        <taxon>Actinomycetota</taxon>
        <taxon>Actinomycetes</taxon>
        <taxon>Pseudonocardiales</taxon>
        <taxon>Pseudonocardiaceae</taxon>
        <taxon>Kibdelosporangium</taxon>
    </lineage>
</organism>
<protein>
    <submittedName>
        <fullName evidence="2">Uncharacterized protein</fullName>
    </submittedName>
</protein>
<evidence type="ECO:0000313" key="3">
    <source>
        <dbReference type="Proteomes" id="UP000287547"/>
    </source>
</evidence>
<name>A0A428ZKL5_KIBAR</name>
<proteinExistence type="predicted"/>
<dbReference type="EMBL" id="QHKI01000004">
    <property type="protein sequence ID" value="RSM88639.1"/>
    <property type="molecule type" value="Genomic_DNA"/>
</dbReference>
<dbReference type="Proteomes" id="UP000287547">
    <property type="component" value="Unassembled WGS sequence"/>
</dbReference>
<gene>
    <name evidence="2" type="ORF">DMH04_08395</name>
</gene>
<feature type="compositionally biased region" description="Basic and acidic residues" evidence="1">
    <location>
        <begin position="50"/>
        <end position="60"/>
    </location>
</feature>
<feature type="region of interest" description="Disordered" evidence="1">
    <location>
        <begin position="41"/>
        <end position="60"/>
    </location>
</feature>
<sequence>MTIFAAGLTETPATTIHGRRRADADHPSDATPTIIPLEQQHRTVQHRTAHARDRLTRVHL</sequence>
<reference evidence="2 3" key="1">
    <citation type="submission" date="2018-05" db="EMBL/GenBank/DDBJ databases">
        <title>Evolution of GPA BGCs.</title>
        <authorList>
            <person name="Waglechner N."/>
            <person name="Wright G.D."/>
        </authorList>
    </citation>
    <scope>NUCLEOTIDE SEQUENCE [LARGE SCALE GENOMIC DNA]</scope>
    <source>
        <strain evidence="2 3">A82846</strain>
    </source>
</reference>
<comment type="caution">
    <text evidence="2">The sequence shown here is derived from an EMBL/GenBank/DDBJ whole genome shotgun (WGS) entry which is preliminary data.</text>
</comment>
<evidence type="ECO:0000256" key="1">
    <source>
        <dbReference type="SAM" id="MobiDB-lite"/>
    </source>
</evidence>
<feature type="region of interest" description="Disordered" evidence="1">
    <location>
        <begin position="1"/>
        <end position="33"/>
    </location>
</feature>
<dbReference type="AlphaFoldDB" id="A0A428ZKL5"/>
<evidence type="ECO:0000313" key="2">
    <source>
        <dbReference type="EMBL" id="RSM88639.1"/>
    </source>
</evidence>
<accession>A0A428ZKL5</accession>